<dbReference type="AlphaFoldDB" id="A0A7J7ZY45"/>
<feature type="compositionally biased region" description="Basic and acidic residues" evidence="1">
    <location>
        <begin position="58"/>
        <end position="96"/>
    </location>
</feature>
<evidence type="ECO:0000313" key="2">
    <source>
        <dbReference type="EMBL" id="KAF6379051.1"/>
    </source>
</evidence>
<dbReference type="Proteomes" id="UP000527355">
    <property type="component" value="Unassembled WGS sequence"/>
</dbReference>
<keyword evidence="3" id="KW-1185">Reference proteome</keyword>
<evidence type="ECO:0000313" key="3">
    <source>
        <dbReference type="Proteomes" id="UP000527355"/>
    </source>
</evidence>
<gene>
    <name evidence="2" type="ORF">mMyoMyo1_009913</name>
</gene>
<reference evidence="2 3" key="1">
    <citation type="journal article" date="2020" name="Nature">
        <title>Six reference-quality genomes reveal evolution of bat adaptations.</title>
        <authorList>
            <person name="Jebb D."/>
            <person name="Huang Z."/>
            <person name="Pippel M."/>
            <person name="Hughes G.M."/>
            <person name="Lavrichenko K."/>
            <person name="Devanna P."/>
            <person name="Winkler S."/>
            <person name="Jermiin L.S."/>
            <person name="Skirmuntt E.C."/>
            <person name="Katzourakis A."/>
            <person name="Burkitt-Gray L."/>
            <person name="Ray D.A."/>
            <person name="Sullivan K.A.M."/>
            <person name="Roscito J.G."/>
            <person name="Kirilenko B.M."/>
            <person name="Davalos L.M."/>
            <person name="Corthals A.P."/>
            <person name="Power M.L."/>
            <person name="Jones G."/>
            <person name="Ransome R.D."/>
            <person name="Dechmann D.K.N."/>
            <person name="Locatelli A.G."/>
            <person name="Puechmaille S.J."/>
            <person name="Fedrigo O."/>
            <person name="Jarvis E.D."/>
            <person name="Hiller M."/>
            <person name="Vernes S.C."/>
            <person name="Myers E.W."/>
            <person name="Teeling E.C."/>
        </authorList>
    </citation>
    <scope>NUCLEOTIDE SEQUENCE [LARGE SCALE GENOMIC DNA]</scope>
    <source>
        <strain evidence="2">MMyoMyo1</strain>
        <tissue evidence="2">Flight muscle</tissue>
    </source>
</reference>
<comment type="caution">
    <text evidence="2">The sequence shown here is derived from an EMBL/GenBank/DDBJ whole genome shotgun (WGS) entry which is preliminary data.</text>
</comment>
<accession>A0A7J7ZY45</accession>
<protein>
    <submittedName>
        <fullName evidence="2">Uncharacterized protein</fullName>
    </submittedName>
</protein>
<organism evidence="2 3">
    <name type="scientific">Myotis myotis</name>
    <name type="common">Greater mouse-eared bat</name>
    <name type="synonym">Vespertilio myotis</name>
    <dbReference type="NCBI Taxonomy" id="51298"/>
    <lineage>
        <taxon>Eukaryota</taxon>
        <taxon>Metazoa</taxon>
        <taxon>Chordata</taxon>
        <taxon>Craniata</taxon>
        <taxon>Vertebrata</taxon>
        <taxon>Euteleostomi</taxon>
        <taxon>Mammalia</taxon>
        <taxon>Eutheria</taxon>
        <taxon>Laurasiatheria</taxon>
        <taxon>Chiroptera</taxon>
        <taxon>Yangochiroptera</taxon>
        <taxon>Vespertilionidae</taxon>
        <taxon>Myotis</taxon>
    </lineage>
</organism>
<proteinExistence type="predicted"/>
<feature type="region of interest" description="Disordered" evidence="1">
    <location>
        <begin position="54"/>
        <end position="104"/>
    </location>
</feature>
<dbReference type="EMBL" id="JABWUV010000002">
    <property type="protein sequence ID" value="KAF6379051.1"/>
    <property type="molecule type" value="Genomic_DNA"/>
</dbReference>
<sequence length="149" mass="16747">MPVSPCSGLSCVPPKRYVGLLTPHISKGGLIGERLFTEIQVKRGWALIQMTGVRRRRNVDTDRHRGRRREETEGRQASISREESRNRAFPQPRKEPALLTPGPQTASLQNWETIISLSKPLSSWCFICNPSEGMQILPLSPLLPPQPTL</sequence>
<evidence type="ECO:0000256" key="1">
    <source>
        <dbReference type="SAM" id="MobiDB-lite"/>
    </source>
</evidence>
<name>A0A7J7ZY45_MYOMY</name>